<comment type="similarity">
    <text evidence="1">Belongs to the SERF family.</text>
</comment>
<keyword evidence="6" id="KW-1185">Reference proteome</keyword>
<feature type="compositionally biased region" description="Gly residues" evidence="2">
    <location>
        <begin position="185"/>
        <end position="199"/>
    </location>
</feature>
<dbReference type="InterPro" id="IPR007513">
    <property type="entry name" value="SERF-like_N"/>
</dbReference>
<reference evidence="4 6" key="1">
    <citation type="journal article" date="2011" name="Nature">
        <title>The Medicago genome provides insight into the evolution of rhizobial symbioses.</title>
        <authorList>
            <person name="Young N.D."/>
            <person name="Debelle F."/>
            <person name="Oldroyd G.E."/>
            <person name="Geurts R."/>
            <person name="Cannon S.B."/>
            <person name="Udvardi M.K."/>
            <person name="Benedito V.A."/>
            <person name="Mayer K.F."/>
            <person name="Gouzy J."/>
            <person name="Schoof H."/>
            <person name="Van de Peer Y."/>
            <person name="Proost S."/>
            <person name="Cook D.R."/>
            <person name="Meyers B.C."/>
            <person name="Spannagl M."/>
            <person name="Cheung F."/>
            <person name="De Mita S."/>
            <person name="Krishnakumar V."/>
            <person name="Gundlach H."/>
            <person name="Zhou S."/>
            <person name="Mudge J."/>
            <person name="Bharti A.K."/>
            <person name="Murray J.D."/>
            <person name="Naoumkina M.A."/>
            <person name="Rosen B."/>
            <person name="Silverstein K.A."/>
            <person name="Tang H."/>
            <person name="Rombauts S."/>
            <person name="Zhao P.X."/>
            <person name="Zhou P."/>
            <person name="Barbe V."/>
            <person name="Bardou P."/>
            <person name="Bechner M."/>
            <person name="Bellec A."/>
            <person name="Berger A."/>
            <person name="Berges H."/>
            <person name="Bidwell S."/>
            <person name="Bisseling T."/>
            <person name="Choisne N."/>
            <person name="Couloux A."/>
            <person name="Denny R."/>
            <person name="Deshpande S."/>
            <person name="Dai X."/>
            <person name="Doyle J.J."/>
            <person name="Dudez A.M."/>
            <person name="Farmer A.D."/>
            <person name="Fouteau S."/>
            <person name="Franken C."/>
            <person name="Gibelin C."/>
            <person name="Gish J."/>
            <person name="Goldstein S."/>
            <person name="Gonzalez A.J."/>
            <person name="Green P.J."/>
            <person name="Hallab A."/>
            <person name="Hartog M."/>
            <person name="Hua A."/>
            <person name="Humphray S.J."/>
            <person name="Jeong D.H."/>
            <person name="Jing Y."/>
            <person name="Jocker A."/>
            <person name="Kenton S.M."/>
            <person name="Kim D.J."/>
            <person name="Klee K."/>
            <person name="Lai H."/>
            <person name="Lang C."/>
            <person name="Lin S."/>
            <person name="Macmil S.L."/>
            <person name="Magdelenat G."/>
            <person name="Matthews L."/>
            <person name="McCorrison J."/>
            <person name="Monaghan E.L."/>
            <person name="Mun J.H."/>
            <person name="Najar F.Z."/>
            <person name="Nicholson C."/>
            <person name="Noirot C."/>
            <person name="O'Bleness M."/>
            <person name="Paule C.R."/>
            <person name="Poulain J."/>
            <person name="Prion F."/>
            <person name="Qin B."/>
            <person name="Qu C."/>
            <person name="Retzel E.F."/>
            <person name="Riddle C."/>
            <person name="Sallet E."/>
            <person name="Samain S."/>
            <person name="Samson N."/>
            <person name="Sanders I."/>
            <person name="Saurat O."/>
            <person name="Scarpelli C."/>
            <person name="Schiex T."/>
            <person name="Segurens B."/>
            <person name="Severin A.J."/>
            <person name="Sherrier D.J."/>
            <person name="Shi R."/>
            <person name="Sims S."/>
            <person name="Singer S.R."/>
            <person name="Sinharoy S."/>
            <person name="Sterck L."/>
            <person name="Viollet A."/>
            <person name="Wang B.B."/>
            <person name="Wang K."/>
            <person name="Wang M."/>
            <person name="Wang X."/>
            <person name="Warfsmann J."/>
            <person name="Weissenbach J."/>
            <person name="White D.D."/>
            <person name="White J.D."/>
            <person name="Wiley G.B."/>
            <person name="Wincker P."/>
            <person name="Xing Y."/>
            <person name="Yang L."/>
            <person name="Yao Z."/>
            <person name="Ying F."/>
            <person name="Zhai J."/>
            <person name="Zhou L."/>
            <person name="Zuber A."/>
            <person name="Denarie J."/>
            <person name="Dixon R.A."/>
            <person name="May G.D."/>
            <person name="Schwartz D.C."/>
            <person name="Rogers J."/>
            <person name="Quetier F."/>
            <person name="Town C.D."/>
            <person name="Roe B.A."/>
        </authorList>
    </citation>
    <scope>NUCLEOTIDE SEQUENCE [LARGE SCALE GENOMIC DNA]</scope>
    <source>
        <strain evidence="4">A17</strain>
        <strain evidence="5 6">cv. Jemalong A17</strain>
    </source>
</reference>
<accession>G7LFV3</accession>
<feature type="compositionally biased region" description="Basic and acidic residues" evidence="2">
    <location>
        <begin position="136"/>
        <end position="146"/>
    </location>
</feature>
<reference evidence="5" key="3">
    <citation type="submission" date="2015-04" db="UniProtKB">
        <authorList>
            <consortium name="EnsemblPlants"/>
        </authorList>
    </citation>
    <scope>IDENTIFICATION</scope>
    <source>
        <strain evidence="5">cv. Jemalong A17</strain>
    </source>
</reference>
<feature type="region of interest" description="Disordered" evidence="2">
    <location>
        <begin position="132"/>
        <end position="199"/>
    </location>
</feature>
<evidence type="ECO:0000313" key="6">
    <source>
        <dbReference type="Proteomes" id="UP000002051"/>
    </source>
</evidence>
<dbReference type="Proteomes" id="UP000002051">
    <property type="component" value="Chromosome 8"/>
</dbReference>
<sequence>MMFYGDGAEWRVLDKTIGKRCWLLCVDRGLWYKVLAICMGSTRGRLGEAVSRRRYGGGSWVILGRVLLLYEGRRAGLFNVWGIVAFDSDSKSLTPPLYFTPSPLPFTFTFTLLDSISSPGLLIYARVSLPTSSRGNQRERDRERAQARANQKSKQSKNDGLTPEQRRERDAKALQEKAARKAGQRAGGSNMGGGGNNNN</sequence>
<dbReference type="eggNOG" id="ENOG502S759">
    <property type="taxonomic scope" value="Eukaryota"/>
</dbReference>
<dbReference type="ExpressionAtlas" id="G7LFV3">
    <property type="expression patterns" value="differential"/>
</dbReference>
<name>G7LFV3_MEDTR</name>
<feature type="compositionally biased region" description="Basic and acidic residues" evidence="2">
    <location>
        <begin position="164"/>
        <end position="179"/>
    </location>
</feature>
<dbReference type="EnsemblPlants" id="AET01450">
    <property type="protein sequence ID" value="AET01450"/>
    <property type="gene ID" value="MTR_8g013640"/>
</dbReference>
<gene>
    <name evidence="4" type="ordered locus">MTR_8g013640</name>
</gene>
<dbReference type="PaxDb" id="3880-AET01450"/>
<dbReference type="InterPro" id="IPR040211">
    <property type="entry name" value="SERF1/2-like"/>
</dbReference>
<organism evidence="4 6">
    <name type="scientific">Medicago truncatula</name>
    <name type="common">Barrel medic</name>
    <name type="synonym">Medicago tribuloides</name>
    <dbReference type="NCBI Taxonomy" id="3880"/>
    <lineage>
        <taxon>Eukaryota</taxon>
        <taxon>Viridiplantae</taxon>
        <taxon>Streptophyta</taxon>
        <taxon>Embryophyta</taxon>
        <taxon>Tracheophyta</taxon>
        <taxon>Spermatophyta</taxon>
        <taxon>Magnoliopsida</taxon>
        <taxon>eudicotyledons</taxon>
        <taxon>Gunneridae</taxon>
        <taxon>Pentapetalae</taxon>
        <taxon>rosids</taxon>
        <taxon>fabids</taxon>
        <taxon>Fabales</taxon>
        <taxon>Fabaceae</taxon>
        <taxon>Papilionoideae</taxon>
        <taxon>50 kb inversion clade</taxon>
        <taxon>NPAAA clade</taxon>
        <taxon>Hologalegina</taxon>
        <taxon>IRL clade</taxon>
        <taxon>Trifolieae</taxon>
        <taxon>Medicago</taxon>
    </lineage>
</organism>
<reference evidence="4 6" key="2">
    <citation type="journal article" date="2014" name="BMC Genomics">
        <title>An improved genome release (version Mt4.0) for the model legume Medicago truncatula.</title>
        <authorList>
            <person name="Tang H."/>
            <person name="Krishnakumar V."/>
            <person name="Bidwell S."/>
            <person name="Rosen B."/>
            <person name="Chan A."/>
            <person name="Zhou S."/>
            <person name="Gentzbittel L."/>
            <person name="Childs K.L."/>
            <person name="Yandell M."/>
            <person name="Gundlach H."/>
            <person name="Mayer K.F."/>
            <person name="Schwartz D.C."/>
            <person name="Town C.D."/>
        </authorList>
    </citation>
    <scope>GENOME REANNOTATION</scope>
    <source>
        <strain evidence="5 6">cv. Jemalong A17</strain>
    </source>
</reference>
<feature type="domain" description="Small EDRK-rich factor-like N-terminal" evidence="3">
    <location>
        <begin position="133"/>
        <end position="167"/>
    </location>
</feature>
<dbReference type="HOGENOM" id="CLU_1374065_0_0_1"/>
<dbReference type="PANTHER" id="PTHR13596">
    <property type="entry name" value="SMALL EDRK-RICH FACTOR 1"/>
    <property type="match status" value="1"/>
</dbReference>
<evidence type="ECO:0000259" key="3">
    <source>
        <dbReference type="Pfam" id="PF04419"/>
    </source>
</evidence>
<evidence type="ECO:0000256" key="1">
    <source>
        <dbReference type="ARBA" id="ARBA00007309"/>
    </source>
</evidence>
<dbReference type="Pfam" id="PF04419">
    <property type="entry name" value="SERF-like_N"/>
    <property type="match status" value="1"/>
</dbReference>
<protein>
    <submittedName>
        <fullName evidence="4">4F5 family protein</fullName>
    </submittedName>
</protein>
<evidence type="ECO:0000256" key="2">
    <source>
        <dbReference type="SAM" id="MobiDB-lite"/>
    </source>
</evidence>
<evidence type="ECO:0000313" key="4">
    <source>
        <dbReference type="EMBL" id="AET01450.1"/>
    </source>
</evidence>
<evidence type="ECO:0000313" key="5">
    <source>
        <dbReference type="EnsemblPlants" id="AET01450"/>
    </source>
</evidence>
<proteinExistence type="inferred from homology"/>
<dbReference type="PANTHER" id="PTHR13596:SF14">
    <property type="entry name" value="4F5 FAMILY PROTEIN"/>
    <property type="match status" value="1"/>
</dbReference>
<dbReference type="EMBL" id="CM001224">
    <property type="protein sequence ID" value="AET01450.1"/>
    <property type="molecule type" value="Genomic_DNA"/>
</dbReference>
<dbReference type="AlphaFoldDB" id="G7LFV3"/>